<reference evidence="5" key="1">
    <citation type="journal article" date="2014" name="Genome Announc.">
        <title>Draft Genome Sequence of Marine Flavobacterium Jejuia pallidilutea Strain 11shimoA1 and Pigmentation Mutants.</title>
        <authorList>
            <person name="Takatani N."/>
            <person name="Nakanishi M."/>
            <person name="Meirelles P."/>
            <person name="Mino S."/>
            <person name="Suda W."/>
            <person name="Oshima K."/>
            <person name="Hattori M."/>
            <person name="Ohkuma M."/>
            <person name="Hosokawa M."/>
            <person name="Miyashita K."/>
            <person name="Thompson F.L."/>
            <person name="Niwa A."/>
            <person name="Sawabe T."/>
            <person name="Sawabe T."/>
        </authorList>
    </citation>
    <scope>NUCLEOTIDE SEQUENCE [LARGE SCALE GENOMIC DNA]</scope>
    <source>
        <strain evidence="5">JCM 19538</strain>
    </source>
</reference>
<keyword evidence="5" id="KW-1185">Reference proteome</keyword>
<dbReference type="EMBL" id="BBNS01000041">
    <property type="protein sequence ID" value="GAL73135.1"/>
    <property type="molecule type" value="Genomic_DNA"/>
</dbReference>
<dbReference type="AlphaFoldDB" id="A0A090VYM0"/>
<protein>
    <submittedName>
        <fullName evidence="1">Uncharacterized protein</fullName>
    </submittedName>
</protein>
<evidence type="ECO:0000313" key="1">
    <source>
        <dbReference type="EMBL" id="GAL69003.1"/>
    </source>
</evidence>
<dbReference type="EMBL" id="BBNR01000031">
    <property type="protein sequence ID" value="GAL69003.1"/>
    <property type="molecule type" value="Genomic_DNA"/>
</dbReference>
<dbReference type="OrthoDB" id="1436588at2"/>
<gene>
    <name evidence="1" type="ORF">JCM19301_1271</name>
    <name evidence="2" type="ORF">JCM19302_297</name>
    <name evidence="3" type="ORF">JCM19538_28</name>
</gene>
<sequence length="142" mass="16742">MILNTTYHNKEHKQLLENLVGKSFTFLESLKMKGVGSKRMIVGEVSPNLQSYMNTVADINYANIELRKSGILIFINKGLQNFTWAIPYYQLVMYKTNGASIHAQGRFIHFKNNKTFKENKRFFEKMLDEKIKYDEQYNFQNI</sequence>
<dbReference type="Proteomes" id="UP000029641">
    <property type="component" value="Unassembled WGS sequence"/>
</dbReference>
<comment type="caution">
    <text evidence="1">The sequence shown here is derived from an EMBL/GenBank/DDBJ whole genome shotgun (WGS) entry which is preliminary data.</text>
</comment>
<name>A0A090VYM0_9FLAO</name>
<accession>A0A090VYM0</accession>
<organism evidence="1 4">
    <name type="scientific">Jejuia pallidilutea</name>
    <dbReference type="NCBI Taxonomy" id="504487"/>
    <lineage>
        <taxon>Bacteria</taxon>
        <taxon>Pseudomonadati</taxon>
        <taxon>Bacteroidota</taxon>
        <taxon>Flavobacteriia</taxon>
        <taxon>Flavobacteriales</taxon>
        <taxon>Flavobacteriaceae</taxon>
        <taxon>Jejuia</taxon>
    </lineage>
</organism>
<dbReference type="EMBL" id="BBNY01000012">
    <property type="protein sequence ID" value="GAL89544.1"/>
    <property type="molecule type" value="Genomic_DNA"/>
</dbReference>
<dbReference type="Proteomes" id="UP000029646">
    <property type="component" value="Unassembled WGS sequence"/>
</dbReference>
<evidence type="ECO:0000313" key="4">
    <source>
        <dbReference type="Proteomes" id="UP000029641"/>
    </source>
</evidence>
<dbReference type="Proteomes" id="UP000030184">
    <property type="component" value="Unassembled WGS sequence"/>
</dbReference>
<evidence type="ECO:0000313" key="3">
    <source>
        <dbReference type="EMBL" id="GAL89544.1"/>
    </source>
</evidence>
<dbReference type="eggNOG" id="ENOG50317Q0">
    <property type="taxonomic scope" value="Bacteria"/>
</dbReference>
<dbReference type="STRING" id="504487.JCM19538_28"/>
<evidence type="ECO:0000313" key="2">
    <source>
        <dbReference type="EMBL" id="GAL73135.1"/>
    </source>
</evidence>
<evidence type="ECO:0000313" key="5">
    <source>
        <dbReference type="Proteomes" id="UP000030184"/>
    </source>
</evidence>
<dbReference type="RefSeq" id="WP_042246774.1">
    <property type="nucleotide sequence ID" value="NZ_BBNR01000031.1"/>
</dbReference>
<proteinExistence type="predicted"/>